<accession>A0ABM8BPE5</accession>
<sequence length="98" mass="11287">MESTIRIYGKHVIIHIDKVNEAMTIKIVLSNTNQHGIILMAYCRSNAIELARMIINALPPEVQDLLDALNMDKWVEIRQIAQQEINWRPGEMKVMVFG</sequence>
<dbReference type="GeneID" id="76207503"/>
<name>A0ABM8BPE5_9CREN</name>
<protein>
    <submittedName>
        <fullName evidence="1">Uncharacterized protein</fullName>
    </submittedName>
</protein>
<organism evidence="1 2">
    <name type="scientific">Vulcanisaeta souniana JCM 11219</name>
    <dbReference type="NCBI Taxonomy" id="1293586"/>
    <lineage>
        <taxon>Archaea</taxon>
        <taxon>Thermoproteota</taxon>
        <taxon>Thermoprotei</taxon>
        <taxon>Thermoproteales</taxon>
        <taxon>Thermoproteaceae</taxon>
        <taxon>Vulcanisaeta</taxon>
    </lineage>
</organism>
<dbReference type="RefSeq" id="WP_188604047.1">
    <property type="nucleotide sequence ID" value="NZ_AP026830.1"/>
</dbReference>
<proteinExistence type="predicted"/>
<dbReference type="Proteomes" id="UP001060771">
    <property type="component" value="Chromosome"/>
</dbReference>
<evidence type="ECO:0000313" key="2">
    <source>
        <dbReference type="Proteomes" id="UP001060771"/>
    </source>
</evidence>
<keyword evidence="2" id="KW-1185">Reference proteome</keyword>
<dbReference type="EMBL" id="AP026830">
    <property type="protein sequence ID" value="BDR92871.1"/>
    <property type="molecule type" value="Genomic_DNA"/>
</dbReference>
<evidence type="ECO:0000313" key="1">
    <source>
        <dbReference type="EMBL" id="BDR92871.1"/>
    </source>
</evidence>
<gene>
    <name evidence="1" type="ORF">Vsou_19640</name>
</gene>
<reference evidence="2" key="1">
    <citation type="submission" date="2022-09" db="EMBL/GenBank/DDBJ databases">
        <title>Complete genome sequence of Vulcanisaeta souniana.</title>
        <authorList>
            <person name="Kato S."/>
            <person name="Itoh T."/>
            <person name="Ohkuma M."/>
        </authorList>
    </citation>
    <scope>NUCLEOTIDE SEQUENCE [LARGE SCALE GENOMIC DNA]</scope>
    <source>
        <strain evidence="2">JCM 11219</strain>
    </source>
</reference>